<accession>A0A0A8HXK1</accession>
<dbReference type="RefSeq" id="WP_039625735.1">
    <property type="nucleotide sequence ID" value="NZ_CP007775.1"/>
</dbReference>
<dbReference type="KEGG" id="cln:UPTC3659_0653"/>
<protein>
    <recommendedName>
        <fullName evidence="1">Antitoxin SocA-like Panacea domain-containing protein</fullName>
    </recommendedName>
</protein>
<gene>
    <name evidence="2" type="ORF">UPTC3659_0653</name>
</gene>
<proteinExistence type="predicted"/>
<reference evidence="2 3" key="1">
    <citation type="journal article" date="2014" name="Genome Biol. Evol.">
        <title>Comparative Genomics of the Campylobacter lari Group.</title>
        <authorList>
            <person name="Miller W.G."/>
            <person name="Yee E."/>
            <person name="Chapman M.H."/>
            <person name="Smith T.P."/>
            <person name="Bono J.L."/>
            <person name="Huynh S."/>
            <person name="Parker C.T."/>
            <person name="Vandamme P."/>
            <person name="Luong K."/>
            <person name="Korlach J."/>
        </authorList>
    </citation>
    <scope>NUCLEOTIDE SEQUENCE [LARGE SCALE GENOMIC DNA]</scope>
    <source>
        <strain evidence="3">RM3659</strain>
    </source>
</reference>
<name>A0A0A8HXK1_CAMLA</name>
<dbReference type="EMBL" id="CP007775">
    <property type="protein sequence ID" value="AJD01505.1"/>
    <property type="molecule type" value="Genomic_DNA"/>
</dbReference>
<evidence type="ECO:0000313" key="3">
    <source>
        <dbReference type="Proteomes" id="UP000031130"/>
    </source>
</evidence>
<dbReference type="OrthoDB" id="9799173at2"/>
<dbReference type="InterPro" id="IPR025272">
    <property type="entry name" value="SocA_Panacea"/>
</dbReference>
<evidence type="ECO:0000313" key="2">
    <source>
        <dbReference type="EMBL" id="AJD01505.1"/>
    </source>
</evidence>
<feature type="domain" description="Antitoxin SocA-like Panacea" evidence="1">
    <location>
        <begin position="28"/>
        <end position="125"/>
    </location>
</feature>
<dbReference type="Proteomes" id="UP000031130">
    <property type="component" value="Chromosome"/>
</dbReference>
<dbReference type="Pfam" id="PF13274">
    <property type="entry name" value="SocA_Panacea"/>
    <property type="match status" value="1"/>
</dbReference>
<sequence>MKALDVAKYFLFLARSKEAGDTLSNLKIQKMLYYAQGYMLAIFEKPLFDDRIEAWTHGPVVKAVYEQFKKYGSNSISFDELEDFDTDCIANNKDAHELLVLIFDKYGSMGAWELREKTHEEYPWKSSHVASLGNEITQDTIATFFKEENKKEALRLKELQKNDMEINELWP</sequence>
<organism evidence="2 3">
    <name type="scientific">Campylobacter lari NCTC 11845</name>
    <dbReference type="NCBI Taxonomy" id="1388749"/>
    <lineage>
        <taxon>Bacteria</taxon>
        <taxon>Pseudomonadati</taxon>
        <taxon>Campylobacterota</taxon>
        <taxon>Epsilonproteobacteria</taxon>
        <taxon>Campylobacterales</taxon>
        <taxon>Campylobacteraceae</taxon>
        <taxon>Campylobacter</taxon>
    </lineage>
</organism>
<dbReference type="HOGENOM" id="CLU_110683_4_0_7"/>
<evidence type="ECO:0000259" key="1">
    <source>
        <dbReference type="Pfam" id="PF13274"/>
    </source>
</evidence>
<dbReference type="AlphaFoldDB" id="A0A0A8HXK1"/>